<keyword evidence="1" id="KW-0472">Membrane</keyword>
<dbReference type="Proteomes" id="UP001195724">
    <property type="component" value="Unassembled WGS sequence"/>
</dbReference>
<evidence type="ECO:0000256" key="1">
    <source>
        <dbReference type="SAM" id="Phobius"/>
    </source>
</evidence>
<evidence type="ECO:0008006" key="4">
    <source>
        <dbReference type="Google" id="ProtNLM"/>
    </source>
</evidence>
<reference evidence="2 3" key="1">
    <citation type="submission" date="2021-01" db="EMBL/GenBank/DDBJ databases">
        <title>Sequencing the genomes of 1000 actinobacteria strains.</title>
        <authorList>
            <person name="Klenk H.-P."/>
        </authorList>
    </citation>
    <scope>NUCLEOTIDE SEQUENCE [LARGE SCALE GENOMIC DNA]</scope>
    <source>
        <strain evidence="2 3">DSM 44581</strain>
    </source>
</reference>
<keyword evidence="1" id="KW-1133">Transmembrane helix</keyword>
<accession>A0ABS2S495</accession>
<protein>
    <recommendedName>
        <fullName evidence="4">Phage shock protein B</fullName>
    </recommendedName>
</protein>
<feature type="transmembrane region" description="Helical" evidence="1">
    <location>
        <begin position="13"/>
        <end position="34"/>
    </location>
</feature>
<organism evidence="2 3">
    <name type="scientific">Saccharothrix algeriensis</name>
    <dbReference type="NCBI Taxonomy" id="173560"/>
    <lineage>
        <taxon>Bacteria</taxon>
        <taxon>Bacillati</taxon>
        <taxon>Actinomycetota</taxon>
        <taxon>Actinomycetes</taxon>
        <taxon>Pseudonocardiales</taxon>
        <taxon>Pseudonocardiaceae</taxon>
        <taxon>Saccharothrix</taxon>
    </lineage>
</organism>
<evidence type="ECO:0000313" key="3">
    <source>
        <dbReference type="Proteomes" id="UP001195724"/>
    </source>
</evidence>
<evidence type="ECO:0000313" key="2">
    <source>
        <dbReference type="EMBL" id="MBM7811056.1"/>
    </source>
</evidence>
<proteinExistence type="predicted"/>
<dbReference type="RefSeq" id="WP_204841945.1">
    <property type="nucleotide sequence ID" value="NZ_JAFBCL010000001.1"/>
</dbReference>
<comment type="caution">
    <text evidence="2">The sequence shown here is derived from an EMBL/GenBank/DDBJ whole genome shotgun (WGS) entry which is preliminary data.</text>
</comment>
<dbReference type="EMBL" id="JAFBCL010000001">
    <property type="protein sequence ID" value="MBM7811056.1"/>
    <property type="molecule type" value="Genomic_DNA"/>
</dbReference>
<name>A0ABS2S495_9PSEU</name>
<keyword evidence="1" id="KW-0812">Transmembrane</keyword>
<sequence length="90" mass="10258">MIVVIERAAGVDWGGIAIFLVWLALPPLYTLVIGRHYTRKCRERTEEAMRVRDELRAMQEHLGEFEEVLVAHLHKLNAHGSGPDNGGRKR</sequence>
<gene>
    <name evidence="2" type="ORF">JOE68_001921</name>
</gene>
<keyword evidence="3" id="KW-1185">Reference proteome</keyword>